<reference evidence="2 3" key="1">
    <citation type="submission" date="2018-03" db="EMBL/GenBank/DDBJ databases">
        <authorList>
            <person name="Keele B.F."/>
        </authorList>
    </citation>
    <scope>NUCLEOTIDE SEQUENCE [LARGE SCALE GENOMIC DNA]</scope>
    <source>
        <strain evidence="2 3">CECT 8626</strain>
    </source>
</reference>
<organism evidence="2 3">
    <name type="scientific">Albidovulum aquaemixtae</name>
    <dbReference type="NCBI Taxonomy" id="1542388"/>
    <lineage>
        <taxon>Bacteria</taxon>
        <taxon>Pseudomonadati</taxon>
        <taxon>Pseudomonadota</taxon>
        <taxon>Alphaproteobacteria</taxon>
        <taxon>Rhodobacterales</taxon>
        <taxon>Paracoccaceae</taxon>
        <taxon>Albidovulum</taxon>
    </lineage>
</organism>
<feature type="transmembrane region" description="Helical" evidence="1">
    <location>
        <begin position="65"/>
        <end position="86"/>
    </location>
</feature>
<dbReference type="Pfam" id="PF09955">
    <property type="entry name" value="DUF2189"/>
    <property type="match status" value="1"/>
</dbReference>
<dbReference type="Proteomes" id="UP000244924">
    <property type="component" value="Unassembled WGS sequence"/>
</dbReference>
<gene>
    <name evidence="2" type="ORF">DEA8626_03380</name>
</gene>
<evidence type="ECO:0000313" key="3">
    <source>
        <dbReference type="Proteomes" id="UP000244924"/>
    </source>
</evidence>
<accession>A0A2R8BLM1</accession>
<keyword evidence="1" id="KW-0472">Membrane</keyword>
<dbReference type="AlphaFoldDB" id="A0A2R8BLM1"/>
<dbReference type="InterPro" id="IPR018692">
    <property type="entry name" value="DUF2189"/>
</dbReference>
<feature type="transmembrane region" description="Helical" evidence="1">
    <location>
        <begin position="163"/>
        <end position="191"/>
    </location>
</feature>
<evidence type="ECO:0000313" key="2">
    <source>
        <dbReference type="EMBL" id="SPH24329.1"/>
    </source>
</evidence>
<dbReference type="OrthoDB" id="9809543at2"/>
<keyword evidence="1" id="KW-1133">Transmembrane helix</keyword>
<dbReference type="EMBL" id="OMOQ01000003">
    <property type="protein sequence ID" value="SPH24329.1"/>
    <property type="molecule type" value="Genomic_DNA"/>
</dbReference>
<feature type="transmembrane region" description="Helical" evidence="1">
    <location>
        <begin position="36"/>
        <end position="59"/>
    </location>
</feature>
<feature type="transmembrane region" description="Helical" evidence="1">
    <location>
        <begin position="234"/>
        <end position="252"/>
    </location>
</feature>
<proteinExistence type="predicted"/>
<feature type="transmembrane region" description="Helical" evidence="1">
    <location>
        <begin position="117"/>
        <end position="143"/>
    </location>
</feature>
<keyword evidence="3" id="KW-1185">Reference proteome</keyword>
<name>A0A2R8BLM1_9RHOB</name>
<keyword evidence="1" id="KW-0812">Transmembrane</keyword>
<dbReference type="RefSeq" id="WP_108854345.1">
    <property type="nucleotide sequence ID" value="NZ_OMOQ01000003.1"/>
</dbReference>
<evidence type="ECO:0008006" key="4">
    <source>
        <dbReference type="Google" id="ProtNLM"/>
    </source>
</evidence>
<sequence>MVDSVRGPDPLPDIRRVEFSDIGAVFRRGLRDFLRAPWFGIFFSAVYVAGGIVLFKVYTAAGQQWWLAPVVLGFPLIAPFAAVGLYEVSRRIETGEPLGWGDVLSVVFAQRDRQIPAMAAVVIVIFLFWVFIAHALFALFIGLRAFTSGLDFTSLFLSGNGPILLLVGSVIGACFASVLFAVTVCGLPLLLEKEIDFVTAMIHSTRAVLDNLRVMALWGIVIAGLLFLGMLPMFLGLFVVLPILGHATWHMYRRLMGPD</sequence>
<protein>
    <recommendedName>
        <fullName evidence="4">DUF2189 domain-containing protein</fullName>
    </recommendedName>
</protein>
<evidence type="ECO:0000256" key="1">
    <source>
        <dbReference type="SAM" id="Phobius"/>
    </source>
</evidence>